<evidence type="ECO:0000313" key="2">
    <source>
        <dbReference type="EMBL" id="ALX03388.1"/>
    </source>
</evidence>
<evidence type="ECO:0000256" key="1">
    <source>
        <dbReference type="SAM" id="SignalP"/>
    </source>
</evidence>
<protein>
    <recommendedName>
        <fullName evidence="4">Secreted protein</fullName>
    </recommendedName>
</protein>
<dbReference type="Proteomes" id="UP000067689">
    <property type="component" value="Chromosome"/>
</dbReference>
<keyword evidence="1" id="KW-0732">Signal</keyword>
<evidence type="ECO:0008006" key="4">
    <source>
        <dbReference type="Google" id="ProtNLM"/>
    </source>
</evidence>
<organism evidence="2 3">
    <name type="scientific">Aeromicrobium erythreum</name>
    <dbReference type="NCBI Taxonomy" id="2041"/>
    <lineage>
        <taxon>Bacteria</taxon>
        <taxon>Bacillati</taxon>
        <taxon>Actinomycetota</taxon>
        <taxon>Actinomycetes</taxon>
        <taxon>Propionibacteriales</taxon>
        <taxon>Nocardioidaceae</taxon>
        <taxon>Aeromicrobium</taxon>
    </lineage>
</organism>
<dbReference type="AlphaFoldDB" id="A0A0U4CL04"/>
<reference evidence="2 3" key="1">
    <citation type="journal article" date="1991" name="Int. J. Syst. Bacteriol.">
        <title>Description of the erythromycin-producing bacterium Arthrobacter sp. strain NRRL B-3381 as Aeromicrobium erythreum gen. nov., sp. nov.</title>
        <authorList>
            <person name="Miller E.S."/>
            <person name="Woese C.R."/>
            <person name="Brenner S."/>
        </authorList>
    </citation>
    <scope>NUCLEOTIDE SEQUENCE [LARGE SCALE GENOMIC DNA]</scope>
    <source>
        <strain evidence="2 3">AR18</strain>
    </source>
</reference>
<dbReference type="OrthoDB" id="4863392at2"/>
<dbReference type="EMBL" id="CP011502">
    <property type="protein sequence ID" value="ALX03388.1"/>
    <property type="molecule type" value="Genomic_DNA"/>
</dbReference>
<dbReference type="RefSeq" id="WP_067853491.1">
    <property type="nucleotide sequence ID" value="NZ_CP011502.1"/>
</dbReference>
<feature type="signal peptide" evidence="1">
    <location>
        <begin position="1"/>
        <end position="31"/>
    </location>
</feature>
<evidence type="ECO:0000313" key="3">
    <source>
        <dbReference type="Proteomes" id="UP000067689"/>
    </source>
</evidence>
<keyword evidence="3" id="KW-1185">Reference proteome</keyword>
<gene>
    <name evidence="2" type="ORF">AERYTH_01060</name>
</gene>
<sequence length="211" mass="21796">MTTTPTARWRKRAAVAATGAAVALVPLAAHAATIVTINYDAQGTSHIAKTNSDVALGPTTLRTDLDIDTGDFTGSLPLPGTSTEFKIAGFLPVKANVDFVEAAPLTGNINLTQTQAQVSSTATYYVKLSNIKVAGFPTFAGSKCQTKVPVTIPVGTRPDEGFDLINGGELVGTYTIGKFENCGINTPLINSLVPGSGNTVDITVTNGVIAE</sequence>
<name>A0A0U4CL04_9ACTN</name>
<dbReference type="PATRIC" id="fig|2041.4.peg.219"/>
<dbReference type="KEGG" id="aer:AERYTH_01060"/>
<dbReference type="STRING" id="2041.AERYTH_01060"/>
<accession>A0A0U4CL04</accession>
<feature type="chain" id="PRO_5006847586" description="Secreted protein" evidence="1">
    <location>
        <begin position="32"/>
        <end position="211"/>
    </location>
</feature>
<proteinExistence type="predicted"/>